<keyword evidence="1" id="KW-0812">Transmembrane</keyword>
<evidence type="ECO:0000313" key="2">
    <source>
        <dbReference type="EMBL" id="SLN15316.1"/>
    </source>
</evidence>
<protein>
    <submittedName>
        <fullName evidence="2">Uncharacterized protein</fullName>
    </submittedName>
</protein>
<evidence type="ECO:0000313" key="3">
    <source>
        <dbReference type="Proteomes" id="UP000193061"/>
    </source>
</evidence>
<dbReference type="EMBL" id="FWFX01000001">
    <property type="protein sequence ID" value="SLN15316.1"/>
    <property type="molecule type" value="Genomic_DNA"/>
</dbReference>
<organism evidence="2 3">
    <name type="scientific">Roseovarius albus</name>
    <dbReference type="NCBI Taxonomy" id="1247867"/>
    <lineage>
        <taxon>Bacteria</taxon>
        <taxon>Pseudomonadati</taxon>
        <taxon>Pseudomonadota</taxon>
        <taxon>Alphaproteobacteria</taxon>
        <taxon>Rhodobacterales</taxon>
        <taxon>Roseobacteraceae</taxon>
        <taxon>Roseovarius</taxon>
    </lineage>
</organism>
<dbReference type="RefSeq" id="WP_085803876.1">
    <property type="nucleotide sequence ID" value="NZ_FWFX01000001.1"/>
</dbReference>
<dbReference type="Proteomes" id="UP000193061">
    <property type="component" value="Unassembled WGS sequence"/>
</dbReference>
<gene>
    <name evidence="2" type="ORF">ROA7450_00337</name>
</gene>
<dbReference type="AlphaFoldDB" id="A0A1X6YA87"/>
<keyword evidence="3" id="KW-1185">Reference proteome</keyword>
<feature type="transmembrane region" description="Helical" evidence="1">
    <location>
        <begin position="44"/>
        <end position="65"/>
    </location>
</feature>
<reference evidence="2 3" key="1">
    <citation type="submission" date="2017-03" db="EMBL/GenBank/DDBJ databases">
        <authorList>
            <person name="Afonso C.L."/>
            <person name="Miller P.J."/>
            <person name="Scott M.A."/>
            <person name="Spackman E."/>
            <person name="Goraichik I."/>
            <person name="Dimitrov K.M."/>
            <person name="Suarez D.L."/>
            <person name="Swayne D.E."/>
        </authorList>
    </citation>
    <scope>NUCLEOTIDE SEQUENCE [LARGE SCALE GENOMIC DNA]</scope>
    <source>
        <strain evidence="2 3">CECT 7450</strain>
    </source>
</reference>
<keyword evidence="1" id="KW-0472">Membrane</keyword>
<dbReference type="Pfam" id="PF18910">
    <property type="entry name" value="DUF5665"/>
    <property type="match status" value="1"/>
</dbReference>
<dbReference type="OrthoDB" id="7859841at2"/>
<sequence length="91" mass="10404">MSDEDLRQDLQLIGRELERFNRHRFLRIQNSFVRLMLFNLARGMAFGLGTVLGASVILSIFVWSLSQVEFVPIIGDLAAQILEQMKGQLPQ</sequence>
<dbReference type="InterPro" id="IPR043723">
    <property type="entry name" value="DUF5665"/>
</dbReference>
<accession>A0A1X6YA87</accession>
<evidence type="ECO:0000256" key="1">
    <source>
        <dbReference type="SAM" id="Phobius"/>
    </source>
</evidence>
<proteinExistence type="predicted"/>
<keyword evidence="1" id="KW-1133">Transmembrane helix</keyword>
<name>A0A1X6YA87_9RHOB</name>